<dbReference type="InterPro" id="IPR047260">
    <property type="entry name" value="ERCC1-like_central_dom"/>
</dbReference>
<dbReference type="NCBIfam" id="TIGR00597">
    <property type="entry name" value="rad10"/>
    <property type="match status" value="1"/>
</dbReference>
<name>A0A8C0AVH4_9AVES</name>
<dbReference type="AlphaFoldDB" id="A0A8C0AVH4"/>
<dbReference type="GO" id="GO:0070914">
    <property type="term" value="P:UV-damage excision repair"/>
    <property type="evidence" value="ECO:0007669"/>
    <property type="project" value="TreeGrafter"/>
</dbReference>
<keyword evidence="9" id="KW-1185">Reference proteome</keyword>
<protein>
    <recommendedName>
        <fullName evidence="7">ERCC1-like central domain-containing protein</fullName>
    </recommendedName>
</protein>
<dbReference type="Pfam" id="PF03834">
    <property type="entry name" value="Rad10"/>
    <property type="match status" value="1"/>
</dbReference>
<dbReference type="Proteomes" id="UP000694555">
    <property type="component" value="Unplaced"/>
</dbReference>
<feature type="domain" description="ERCC1-like central" evidence="7">
    <location>
        <begin position="144"/>
        <end position="238"/>
    </location>
</feature>
<keyword evidence="3" id="KW-0227">DNA damage</keyword>
<reference evidence="8" key="1">
    <citation type="submission" date="2025-08" db="UniProtKB">
        <authorList>
            <consortium name="Ensembl"/>
        </authorList>
    </citation>
    <scope>IDENTIFICATION</scope>
</reference>
<evidence type="ECO:0000256" key="2">
    <source>
        <dbReference type="ARBA" id="ARBA00008283"/>
    </source>
</evidence>
<dbReference type="GO" id="GO:0000110">
    <property type="term" value="C:nucleotide-excision repair factor 1 complex"/>
    <property type="evidence" value="ECO:0007669"/>
    <property type="project" value="TreeGrafter"/>
</dbReference>
<keyword evidence="6" id="KW-0539">Nucleus</keyword>
<comment type="subcellular location">
    <subcellularLocation>
        <location evidence="1">Nucleus</location>
    </subcellularLocation>
</comment>
<comment type="similarity">
    <text evidence="2">Belongs to the ERCC1/RAD10/SWI10 family.</text>
</comment>
<dbReference type="FunFam" id="3.40.50.10130:FF:000001">
    <property type="entry name" value="DNA excision repair protein ERCC-1"/>
    <property type="match status" value="1"/>
</dbReference>
<organism evidence="8 9">
    <name type="scientific">Buteo japonicus</name>
    <dbReference type="NCBI Taxonomy" id="224669"/>
    <lineage>
        <taxon>Eukaryota</taxon>
        <taxon>Metazoa</taxon>
        <taxon>Chordata</taxon>
        <taxon>Craniata</taxon>
        <taxon>Vertebrata</taxon>
        <taxon>Euteleostomi</taxon>
        <taxon>Archelosauria</taxon>
        <taxon>Archosauria</taxon>
        <taxon>Dinosauria</taxon>
        <taxon>Saurischia</taxon>
        <taxon>Theropoda</taxon>
        <taxon>Coelurosauria</taxon>
        <taxon>Aves</taxon>
        <taxon>Neognathae</taxon>
        <taxon>Neoaves</taxon>
        <taxon>Telluraves</taxon>
        <taxon>Accipitrimorphae</taxon>
        <taxon>Accipitriformes</taxon>
        <taxon>Accipitridae</taxon>
        <taxon>Accipitrinae</taxon>
        <taxon>Buteo</taxon>
    </lineage>
</organism>
<dbReference type="GO" id="GO:0003684">
    <property type="term" value="F:damaged DNA binding"/>
    <property type="evidence" value="ECO:0007669"/>
    <property type="project" value="InterPro"/>
</dbReference>
<evidence type="ECO:0000256" key="4">
    <source>
        <dbReference type="ARBA" id="ARBA00023125"/>
    </source>
</evidence>
<evidence type="ECO:0000259" key="7">
    <source>
        <dbReference type="Pfam" id="PF03834"/>
    </source>
</evidence>
<dbReference type="PANTHER" id="PTHR12749:SF0">
    <property type="entry name" value="DNA EXCISION REPAIR PROTEIN ERCC-1"/>
    <property type="match status" value="1"/>
</dbReference>
<evidence type="ECO:0000256" key="5">
    <source>
        <dbReference type="ARBA" id="ARBA00023204"/>
    </source>
</evidence>
<dbReference type="Ensembl" id="ENSBJAT00000008052.1">
    <property type="protein sequence ID" value="ENSBJAP00000007831.1"/>
    <property type="gene ID" value="ENSBJAG00000005476.1"/>
</dbReference>
<evidence type="ECO:0000313" key="8">
    <source>
        <dbReference type="Ensembl" id="ENSBJAP00000007831.1"/>
    </source>
</evidence>
<dbReference type="PANTHER" id="PTHR12749">
    <property type="entry name" value="EXCISION REPAIR CROSS-COMPLEMENTING 1 ERCC1"/>
    <property type="match status" value="1"/>
</dbReference>
<evidence type="ECO:0000256" key="6">
    <source>
        <dbReference type="ARBA" id="ARBA00023242"/>
    </source>
</evidence>
<sequence length="239" mass="26371">MGTVPWNLGAQGGLSPDILGLRGLSPNILGFQWDHLLISWGSGALSPNILGLREDCSPVFLGWGCHPPIFWWLQEDRPPIFGAEGGPSPDIFISGCTVPQYFGTGGTVPCSTPACALGHRRGLSWHPRTGKGPVPWCPTTRRGTRRGNPVLKFIRNVPWEFGDVVPDYVLGQSTCALFLSLRYHHLNPGYIHDRLRHLGRSYGLQLLLLQVDVKDPHQALKELAKICILADCTLLLAWR</sequence>
<evidence type="ECO:0000256" key="1">
    <source>
        <dbReference type="ARBA" id="ARBA00004123"/>
    </source>
</evidence>
<dbReference type="GO" id="GO:0003697">
    <property type="term" value="F:single-stranded DNA binding"/>
    <property type="evidence" value="ECO:0007669"/>
    <property type="project" value="TreeGrafter"/>
</dbReference>
<dbReference type="GO" id="GO:0006302">
    <property type="term" value="P:double-strand break repair"/>
    <property type="evidence" value="ECO:0007669"/>
    <property type="project" value="UniProtKB-ARBA"/>
</dbReference>
<accession>A0A8C0AVH4</accession>
<dbReference type="GO" id="GO:0006312">
    <property type="term" value="P:mitotic recombination"/>
    <property type="evidence" value="ECO:0007669"/>
    <property type="project" value="TreeGrafter"/>
</dbReference>
<reference evidence="8" key="2">
    <citation type="submission" date="2025-09" db="UniProtKB">
        <authorList>
            <consortium name="Ensembl"/>
        </authorList>
    </citation>
    <scope>IDENTIFICATION</scope>
</reference>
<dbReference type="SUPFAM" id="SSF52980">
    <property type="entry name" value="Restriction endonuclease-like"/>
    <property type="match status" value="1"/>
</dbReference>
<dbReference type="InterPro" id="IPR011335">
    <property type="entry name" value="Restrct_endonuc-II-like"/>
</dbReference>
<dbReference type="GO" id="GO:0070522">
    <property type="term" value="C:ERCC4-ERCC1 complex"/>
    <property type="evidence" value="ECO:0007669"/>
    <property type="project" value="TreeGrafter"/>
</dbReference>
<dbReference type="Gene3D" id="3.40.50.10130">
    <property type="match status" value="1"/>
</dbReference>
<evidence type="ECO:0000256" key="3">
    <source>
        <dbReference type="ARBA" id="ARBA00022763"/>
    </source>
</evidence>
<dbReference type="InterPro" id="IPR004579">
    <property type="entry name" value="ERCC1/RAD10/SWI10"/>
</dbReference>
<keyword evidence="4" id="KW-0238">DNA-binding</keyword>
<proteinExistence type="inferred from homology"/>
<evidence type="ECO:0000313" key="9">
    <source>
        <dbReference type="Proteomes" id="UP000694555"/>
    </source>
</evidence>
<keyword evidence="5" id="KW-0234">DNA repair</keyword>